<feature type="transmembrane region" description="Helical" evidence="9">
    <location>
        <begin position="536"/>
        <end position="562"/>
    </location>
</feature>
<dbReference type="Pfam" id="PF05543">
    <property type="entry name" value="Peptidase_C47"/>
    <property type="match status" value="1"/>
</dbReference>
<dbReference type="GO" id="GO:0005576">
    <property type="term" value="C:extracellular region"/>
    <property type="evidence" value="ECO:0007669"/>
    <property type="project" value="UniProtKB-SubCell"/>
</dbReference>
<keyword evidence="9" id="KW-0472">Membrane</keyword>
<evidence type="ECO:0000256" key="8">
    <source>
        <dbReference type="PIRSR" id="PIRSR608750-1"/>
    </source>
</evidence>
<protein>
    <submittedName>
        <fullName evidence="10">Uncharacterized protein</fullName>
    </submittedName>
</protein>
<comment type="similarity">
    <text evidence="2">Belongs to the peptidase C47 family.</text>
</comment>
<evidence type="ECO:0000256" key="1">
    <source>
        <dbReference type="ARBA" id="ARBA00004613"/>
    </source>
</evidence>
<evidence type="ECO:0000256" key="3">
    <source>
        <dbReference type="ARBA" id="ARBA00022525"/>
    </source>
</evidence>
<dbReference type="Gene3D" id="3.90.70.10">
    <property type="entry name" value="Cysteine proteinases"/>
    <property type="match status" value="1"/>
</dbReference>
<keyword evidence="9" id="KW-1133">Transmembrane helix</keyword>
<evidence type="ECO:0000313" key="10">
    <source>
        <dbReference type="EMBL" id="QIW59496.1"/>
    </source>
</evidence>
<feature type="active site" evidence="8">
    <location>
        <position position="378"/>
    </location>
</feature>
<keyword evidence="6" id="KW-0843">Virulence</keyword>
<dbReference type="InterPro" id="IPR038765">
    <property type="entry name" value="Papain-like_cys_pep_sf"/>
</dbReference>
<feature type="active site" evidence="8">
    <location>
        <position position="249"/>
    </location>
</feature>
<reference evidence="10 11" key="1">
    <citation type="submission" date="2019-12" db="EMBL/GenBank/DDBJ databases">
        <title>Whole genome sequences of Lactococcus raffinolactis strains isolated from sewage.</title>
        <authorList>
            <person name="Ybazeta G."/>
            <person name="Ross M."/>
            <person name="Brabant-Kirwan D."/>
            <person name="Saleh M."/>
            <person name="Dillon J.A."/>
            <person name="Splinter K."/>
            <person name="Nokhbeh R."/>
        </authorList>
    </citation>
    <scope>NUCLEOTIDE SEQUENCE [LARGE SCALE GENOMIC DNA]</scope>
    <source>
        <strain evidence="10 11">Lr_19_14</strain>
    </source>
</reference>
<evidence type="ECO:0000256" key="7">
    <source>
        <dbReference type="ARBA" id="ARBA00023145"/>
    </source>
</evidence>
<keyword evidence="5" id="KW-0788">Thiol protease</keyword>
<dbReference type="GO" id="GO:0008234">
    <property type="term" value="F:cysteine-type peptidase activity"/>
    <property type="evidence" value="ECO:0007669"/>
    <property type="project" value="UniProtKB-KW"/>
</dbReference>
<comment type="subcellular location">
    <subcellularLocation>
        <location evidence="1">Secreted</location>
    </subcellularLocation>
</comment>
<evidence type="ECO:0000256" key="4">
    <source>
        <dbReference type="ARBA" id="ARBA00022801"/>
    </source>
</evidence>
<keyword evidence="11" id="KW-1185">Reference proteome</keyword>
<dbReference type="Proteomes" id="UP000501558">
    <property type="component" value="Chromosome"/>
</dbReference>
<organism evidence="10 11">
    <name type="scientific">Pseudolactococcus raffinolactis</name>
    <dbReference type="NCBI Taxonomy" id="1366"/>
    <lineage>
        <taxon>Bacteria</taxon>
        <taxon>Bacillati</taxon>
        <taxon>Bacillota</taxon>
        <taxon>Bacilli</taxon>
        <taxon>Lactobacillales</taxon>
        <taxon>Streptococcaceae</taxon>
        <taxon>Pseudolactococcus</taxon>
    </lineage>
</organism>
<keyword evidence="3" id="KW-0964">Secreted</keyword>
<evidence type="ECO:0000256" key="2">
    <source>
        <dbReference type="ARBA" id="ARBA00010245"/>
    </source>
</evidence>
<dbReference type="GO" id="GO:0006508">
    <property type="term" value="P:proteolysis"/>
    <property type="evidence" value="ECO:0007669"/>
    <property type="project" value="InterPro"/>
</dbReference>
<name>A0AAE7CT96_9LACT</name>
<gene>
    <name evidence="10" type="ORF">GU334_11565</name>
</gene>
<evidence type="ECO:0000256" key="5">
    <source>
        <dbReference type="ARBA" id="ARBA00022807"/>
    </source>
</evidence>
<evidence type="ECO:0000256" key="9">
    <source>
        <dbReference type="SAM" id="Phobius"/>
    </source>
</evidence>
<dbReference type="EMBL" id="CP047628">
    <property type="protein sequence ID" value="QIW59496.1"/>
    <property type="molecule type" value="Genomic_DNA"/>
</dbReference>
<dbReference type="SUPFAM" id="SSF54001">
    <property type="entry name" value="Cysteine proteinases"/>
    <property type="match status" value="1"/>
</dbReference>
<keyword evidence="4" id="KW-0378">Hydrolase</keyword>
<keyword evidence="9" id="KW-0812">Transmembrane</keyword>
<evidence type="ECO:0000313" key="11">
    <source>
        <dbReference type="Proteomes" id="UP000501558"/>
    </source>
</evidence>
<proteinExistence type="inferred from homology"/>
<keyword evidence="5" id="KW-0645">Protease</keyword>
<feature type="active site" evidence="8">
    <location>
        <position position="353"/>
    </location>
</feature>
<accession>A0AAE7CT96</accession>
<dbReference type="InterPro" id="IPR008750">
    <property type="entry name" value="Peptidase_C47"/>
</dbReference>
<evidence type="ECO:0000256" key="6">
    <source>
        <dbReference type="ARBA" id="ARBA00023026"/>
    </source>
</evidence>
<sequence length="610" mass="67181">MTKSGNDITGAEFTDSDVQALRRKHPATIKDSETKLAAVSLINLYFDDENQKTVADLETFAKIETSQEVTGEQIVNWYKSLGFSCDTSQGRLTKDLTKSLSSSGKLYLTTYKALDKKDKIQQLASIGKGFTENNFGYNPDISPVIQDESISTVYNINWSGQNAYQEYLARNKSFNYDYFTRIDISKGASQGDYQSDLTIYNIRQKSAPEVENTQFKPTIPNVTVPEKTATFNSSNNFQIRETQGSEPWCASYVEAAAINAFRKATDTPITSAKALMQLKQPGVSDEELLKLNGGSIGDSVRVIKEKYNVGVTVEERALNFSEVKKEIDAGRIIEMDAYNINAETYEEKIETGHALAIVGYVTSNDGDSSKVPYYEIWNPWWSSTFYIPADNSIFRLAGIDYRWTRSWYNWRQDGLVSVNESTAKQKVASIGNPISVVEKNFIEPNPILRGKTFYSNINLKNSQDVMQQYVSEFGAEETAEGIGATYGFASSTGKLKGKILRIRKNESTKNIYSPALPAALSFVEAVKGLKSNRELFIYYGVSTAFILTAVAISLAVPGFALAAILADIVGGITGGGMGVGAAAGLATLVIEYCKNSNSANSNYKKLEDGV</sequence>
<keyword evidence="7" id="KW-0865">Zymogen</keyword>
<feature type="transmembrane region" description="Helical" evidence="9">
    <location>
        <begin position="568"/>
        <end position="590"/>
    </location>
</feature>
<dbReference type="RefSeq" id="WP_061774537.1">
    <property type="nucleotide sequence ID" value="NZ_BAAAXH010000012.1"/>
</dbReference>
<dbReference type="GeneID" id="93296284"/>
<dbReference type="AlphaFoldDB" id="A0AAE7CT96"/>